<protein>
    <recommendedName>
        <fullName evidence="4">Lipoprotein</fullName>
    </recommendedName>
</protein>
<dbReference type="PROSITE" id="PS51257">
    <property type="entry name" value="PROKAR_LIPOPROTEIN"/>
    <property type="match status" value="1"/>
</dbReference>
<feature type="chain" id="PRO_5046820516" description="Lipoprotein" evidence="1">
    <location>
        <begin position="22"/>
        <end position="433"/>
    </location>
</feature>
<proteinExistence type="predicted"/>
<evidence type="ECO:0000313" key="2">
    <source>
        <dbReference type="EMBL" id="MCO6024969.1"/>
    </source>
</evidence>
<evidence type="ECO:0000313" key="3">
    <source>
        <dbReference type="Proteomes" id="UP001204015"/>
    </source>
</evidence>
<dbReference type="EMBL" id="JAMXLY010000009">
    <property type="protein sequence ID" value="MCO6024969.1"/>
    <property type="molecule type" value="Genomic_DNA"/>
</dbReference>
<reference evidence="2 3" key="1">
    <citation type="submission" date="2022-06" db="EMBL/GenBank/DDBJ databases">
        <title>A taxonomic note on the genus Prevotella: Description of four novel genera and emended description of the genera Hallella and Xylanibacter.</title>
        <authorList>
            <person name="Hitch T.C.A."/>
        </authorList>
    </citation>
    <scope>NUCLEOTIDE SEQUENCE [LARGE SCALE GENOMIC DNA]</scope>
    <source>
        <strain evidence="2 3">DSM 100619</strain>
    </source>
</reference>
<dbReference type="RefSeq" id="WP_252760330.1">
    <property type="nucleotide sequence ID" value="NZ_JAMXLY010000009.1"/>
</dbReference>
<sequence>MKKLIYSLFALAMTAMTFTGCEDVPSPYDLPSDSDTTHVTPVAPTGTGTKDDPFNVAAALNYISAGQNLDKTIYVKGKITGTPSIDTSFGNATYNISDDGNNKLVVFRGYALGNKKFTTGSEIKTDDEVVVCGTLVDYSGTSEFNQGNYIYSLNGNTDGGGGNNDDPSGDGTKASPYNVAKVRSFGTGNLPADNVYIKGIVAKTGTVDSQYGDMTYYISDDGTSTNDLEIYHGAYLDGAKFTSADQLAEGDTVVVYGQITSYTGTNGTTLEIKNSQISSITGHKAPDENSVTIAATEIGFESGTITKPATLADGTTLTFDKGKGATSPAYSTSKGFESLRMYANNTLKITTTGKKIVKISFTTTDANNTTLYNGNDEAYAQSGDKEIKITKENNTQVSFDNLDASTITIVNAFSGQGGGVQLRIKSITITYAK</sequence>
<gene>
    <name evidence="2" type="ORF">NG821_03760</name>
</gene>
<dbReference type="Proteomes" id="UP001204015">
    <property type="component" value="Unassembled WGS sequence"/>
</dbReference>
<comment type="caution">
    <text evidence="2">The sequence shown here is derived from an EMBL/GenBank/DDBJ whole genome shotgun (WGS) entry which is preliminary data.</text>
</comment>
<name>A0ABT1BV53_9BACT</name>
<organism evidence="2 3">
    <name type="scientific">Segatella cerevisiae</name>
    <dbReference type="NCBI Taxonomy" id="2053716"/>
    <lineage>
        <taxon>Bacteria</taxon>
        <taxon>Pseudomonadati</taxon>
        <taxon>Bacteroidota</taxon>
        <taxon>Bacteroidia</taxon>
        <taxon>Bacteroidales</taxon>
        <taxon>Prevotellaceae</taxon>
        <taxon>Segatella</taxon>
    </lineage>
</organism>
<feature type="signal peptide" evidence="1">
    <location>
        <begin position="1"/>
        <end position="21"/>
    </location>
</feature>
<accession>A0ABT1BV53</accession>
<keyword evidence="3" id="KW-1185">Reference proteome</keyword>
<keyword evidence="1" id="KW-0732">Signal</keyword>
<evidence type="ECO:0000256" key="1">
    <source>
        <dbReference type="SAM" id="SignalP"/>
    </source>
</evidence>
<evidence type="ECO:0008006" key="4">
    <source>
        <dbReference type="Google" id="ProtNLM"/>
    </source>
</evidence>